<dbReference type="OrthoDB" id="408631at2759"/>
<protein>
    <recommendedName>
        <fullName evidence="2">Alpha/beta hydrolase fold-3 domain-containing protein</fullName>
    </recommendedName>
</protein>
<evidence type="ECO:0000313" key="3">
    <source>
        <dbReference type="EMBL" id="EPS65265.1"/>
    </source>
</evidence>
<gene>
    <name evidence="3" type="ORF">M569_09512</name>
</gene>
<dbReference type="InterPro" id="IPR029058">
    <property type="entry name" value="AB_hydrolase_fold"/>
</dbReference>
<dbReference type="EMBL" id="AUSU01004335">
    <property type="protein sequence ID" value="EPS65265.1"/>
    <property type="molecule type" value="Genomic_DNA"/>
</dbReference>
<dbReference type="PANTHER" id="PTHR23024">
    <property type="entry name" value="ARYLACETAMIDE DEACETYLASE"/>
    <property type="match status" value="1"/>
</dbReference>
<evidence type="ECO:0000256" key="1">
    <source>
        <dbReference type="ARBA" id="ARBA00010515"/>
    </source>
</evidence>
<comment type="caution">
    <text evidence="3">The sequence shown here is derived from an EMBL/GenBank/DDBJ whole genome shotgun (WGS) entry which is preliminary data.</text>
</comment>
<dbReference type="Pfam" id="PF07859">
    <property type="entry name" value="Abhydrolase_3"/>
    <property type="match status" value="1"/>
</dbReference>
<dbReference type="GO" id="GO:0016787">
    <property type="term" value="F:hydrolase activity"/>
    <property type="evidence" value="ECO:0007669"/>
    <property type="project" value="InterPro"/>
</dbReference>
<dbReference type="Proteomes" id="UP000015453">
    <property type="component" value="Unassembled WGS sequence"/>
</dbReference>
<name>S8CEI1_9LAMI</name>
<reference evidence="3 4" key="1">
    <citation type="journal article" date="2013" name="BMC Genomics">
        <title>The miniature genome of a carnivorous plant Genlisea aurea contains a low number of genes and short non-coding sequences.</title>
        <authorList>
            <person name="Leushkin E.V."/>
            <person name="Sutormin R.A."/>
            <person name="Nabieva E.R."/>
            <person name="Penin A.A."/>
            <person name="Kondrashov A.S."/>
            <person name="Logacheva M.D."/>
        </authorList>
    </citation>
    <scope>NUCLEOTIDE SEQUENCE [LARGE SCALE GENOMIC DNA]</scope>
</reference>
<keyword evidence="4" id="KW-1185">Reference proteome</keyword>
<feature type="domain" description="Alpha/beta hydrolase fold-3" evidence="2">
    <location>
        <begin position="82"/>
        <end position="169"/>
    </location>
</feature>
<sequence length="169" mass="18998">LPIITRISYFLSRKLSDLTYRSDGSVNRGVIRFLDKTVLCVPASSKPRRGVRTADVTVDAERKLWIRLFVPTAADQERLPVVVFFHGGGFVYLSANFKYYDAVCRRFARKLSAVVVSVNYRLAPEHRYPAQFDDGFDVLRFLDESSNVLPENADPSRCFLAGDSAGGNL</sequence>
<feature type="non-terminal residue" evidence="3">
    <location>
        <position position="169"/>
    </location>
</feature>
<comment type="similarity">
    <text evidence="1">Belongs to the 'GDXG' lipolytic enzyme family.</text>
</comment>
<feature type="non-terminal residue" evidence="3">
    <location>
        <position position="1"/>
    </location>
</feature>
<organism evidence="3 4">
    <name type="scientific">Genlisea aurea</name>
    <dbReference type="NCBI Taxonomy" id="192259"/>
    <lineage>
        <taxon>Eukaryota</taxon>
        <taxon>Viridiplantae</taxon>
        <taxon>Streptophyta</taxon>
        <taxon>Embryophyta</taxon>
        <taxon>Tracheophyta</taxon>
        <taxon>Spermatophyta</taxon>
        <taxon>Magnoliopsida</taxon>
        <taxon>eudicotyledons</taxon>
        <taxon>Gunneridae</taxon>
        <taxon>Pentapetalae</taxon>
        <taxon>asterids</taxon>
        <taxon>lamiids</taxon>
        <taxon>Lamiales</taxon>
        <taxon>Lentibulariaceae</taxon>
        <taxon>Genlisea</taxon>
    </lineage>
</organism>
<dbReference type="InterPro" id="IPR050466">
    <property type="entry name" value="Carboxylest/Gibb_receptor"/>
</dbReference>
<evidence type="ECO:0000313" key="4">
    <source>
        <dbReference type="Proteomes" id="UP000015453"/>
    </source>
</evidence>
<evidence type="ECO:0000259" key="2">
    <source>
        <dbReference type="Pfam" id="PF07859"/>
    </source>
</evidence>
<dbReference type="SUPFAM" id="SSF53474">
    <property type="entry name" value="alpha/beta-Hydrolases"/>
    <property type="match status" value="1"/>
</dbReference>
<proteinExistence type="inferred from homology"/>
<dbReference type="InterPro" id="IPR013094">
    <property type="entry name" value="AB_hydrolase_3"/>
</dbReference>
<dbReference type="PANTHER" id="PTHR23024:SF24">
    <property type="entry name" value="ALPHA_BETA HYDROLASE FOLD-3 DOMAIN-CONTAINING PROTEIN"/>
    <property type="match status" value="1"/>
</dbReference>
<dbReference type="Gene3D" id="3.40.50.1820">
    <property type="entry name" value="alpha/beta hydrolase"/>
    <property type="match status" value="1"/>
</dbReference>
<accession>S8CEI1</accession>
<dbReference type="AlphaFoldDB" id="S8CEI1"/>